<keyword evidence="2" id="KW-0732">Signal</keyword>
<name>A0A2T0WWC6_9BACT</name>
<evidence type="ECO:0000313" key="4">
    <source>
        <dbReference type="EMBL" id="PRY90985.1"/>
    </source>
</evidence>
<evidence type="ECO:0000259" key="3">
    <source>
        <dbReference type="Pfam" id="PF01979"/>
    </source>
</evidence>
<dbReference type="SUPFAM" id="SSF51338">
    <property type="entry name" value="Composite domain of metallo-dependent hydrolases"/>
    <property type="match status" value="1"/>
</dbReference>
<feature type="domain" description="Amidohydrolase-related" evidence="3">
    <location>
        <begin position="346"/>
        <end position="433"/>
    </location>
</feature>
<dbReference type="OrthoDB" id="1393708at2"/>
<dbReference type="Gene3D" id="2.30.40.10">
    <property type="entry name" value="Urease, subunit C, domain 1"/>
    <property type="match status" value="1"/>
</dbReference>
<feature type="chain" id="PRO_5015529450" evidence="2">
    <location>
        <begin position="28"/>
        <end position="561"/>
    </location>
</feature>
<dbReference type="AlphaFoldDB" id="A0A2T0WWC6"/>
<feature type="region of interest" description="Disordered" evidence="1">
    <location>
        <begin position="102"/>
        <end position="125"/>
    </location>
</feature>
<dbReference type="InterPro" id="IPR006680">
    <property type="entry name" value="Amidohydro-rel"/>
</dbReference>
<evidence type="ECO:0000313" key="5">
    <source>
        <dbReference type="Proteomes" id="UP000238157"/>
    </source>
</evidence>
<dbReference type="RefSeq" id="WP_106132178.1">
    <property type="nucleotide sequence ID" value="NZ_PVTR01000001.1"/>
</dbReference>
<reference evidence="4 5" key="1">
    <citation type="submission" date="2018-03" db="EMBL/GenBank/DDBJ databases">
        <title>Genomic Encyclopedia of Archaeal and Bacterial Type Strains, Phase II (KMG-II): from individual species to whole genera.</title>
        <authorList>
            <person name="Goeker M."/>
        </authorList>
    </citation>
    <scope>NUCLEOTIDE SEQUENCE [LARGE SCALE GENOMIC DNA]</scope>
    <source>
        <strain evidence="4 5">DSM 27929</strain>
    </source>
</reference>
<dbReference type="PANTHER" id="PTHR43135">
    <property type="entry name" value="ALPHA-D-RIBOSE 1-METHYLPHOSPHONATE 5-TRIPHOSPHATE DIPHOSPHATASE"/>
    <property type="match status" value="1"/>
</dbReference>
<dbReference type="Pfam" id="PF01979">
    <property type="entry name" value="Amidohydro_1"/>
    <property type="match status" value="1"/>
</dbReference>
<dbReference type="GO" id="GO:0016810">
    <property type="term" value="F:hydrolase activity, acting on carbon-nitrogen (but not peptide) bonds"/>
    <property type="evidence" value="ECO:0007669"/>
    <property type="project" value="InterPro"/>
</dbReference>
<feature type="signal peptide" evidence="2">
    <location>
        <begin position="1"/>
        <end position="27"/>
    </location>
</feature>
<protein>
    <submittedName>
        <fullName evidence="4">Imidazolonepropionase-like amidohydrolase</fullName>
    </submittedName>
</protein>
<comment type="caution">
    <text evidence="4">The sequence shown here is derived from an EMBL/GenBank/DDBJ whole genome shotgun (WGS) entry which is preliminary data.</text>
</comment>
<evidence type="ECO:0000256" key="1">
    <source>
        <dbReference type="SAM" id="MobiDB-lite"/>
    </source>
</evidence>
<dbReference type="Proteomes" id="UP000238157">
    <property type="component" value="Unassembled WGS sequence"/>
</dbReference>
<dbReference type="SUPFAM" id="SSF51556">
    <property type="entry name" value="Metallo-dependent hydrolases"/>
    <property type="match status" value="1"/>
</dbReference>
<gene>
    <name evidence="4" type="ORF">CLW00_101661</name>
</gene>
<dbReference type="EMBL" id="PVTR01000001">
    <property type="protein sequence ID" value="PRY90985.1"/>
    <property type="molecule type" value="Genomic_DNA"/>
</dbReference>
<dbReference type="InterPro" id="IPR032466">
    <property type="entry name" value="Metal_Hydrolase"/>
</dbReference>
<accession>A0A2T0WWC6</accession>
<organism evidence="4 5">
    <name type="scientific">Mongoliibacter ruber</name>
    <dbReference type="NCBI Taxonomy" id="1750599"/>
    <lineage>
        <taxon>Bacteria</taxon>
        <taxon>Pseudomonadati</taxon>
        <taxon>Bacteroidota</taxon>
        <taxon>Cytophagia</taxon>
        <taxon>Cytophagales</taxon>
        <taxon>Cyclobacteriaceae</taxon>
        <taxon>Mongoliibacter</taxon>
    </lineage>
</organism>
<dbReference type="Gene3D" id="3.20.20.140">
    <property type="entry name" value="Metal-dependent hydrolases"/>
    <property type="match status" value="1"/>
</dbReference>
<dbReference type="InterPro" id="IPR051781">
    <property type="entry name" value="Metallo-dep_Hydrolase"/>
</dbReference>
<dbReference type="InterPro" id="IPR011059">
    <property type="entry name" value="Metal-dep_hydrolase_composite"/>
</dbReference>
<evidence type="ECO:0000256" key="2">
    <source>
        <dbReference type="SAM" id="SignalP"/>
    </source>
</evidence>
<keyword evidence="4" id="KW-0378">Hydrolase</keyword>
<dbReference type="PANTHER" id="PTHR43135:SF3">
    <property type="entry name" value="ALPHA-D-RIBOSE 1-METHYLPHOSPHONATE 5-TRIPHOSPHATE DIPHOSPHATASE"/>
    <property type="match status" value="1"/>
</dbReference>
<keyword evidence="5" id="KW-1185">Reference proteome</keyword>
<sequence>MNLITRFRLQVGAIVLLVLLNFSTVMAQSDPTGERRVTGTYAIKNATITTSPGKTVENATILIKDGLILAVGANVTIPKEAQIIEADSLYIYPGFIDGASNAGVSKPTDPDRPSNFNPSNPPDELAGITPWRSVLDYYDGNNSQVSEWRKVGFTIAQILPEGGMLPGKAAIVTLGDASSTNVLAQQTAMSAKFRGMGRGMYPGTQLGVIAKFRDLYKNATYSSEHGRLFASNAGLQRPEINKTYEAFYPVLDKNIPIIFEVSNDLEIRRALSLQKENGFNIVLTGVNEADAVIDEIKAANAKVLLSIKLPDDKVTKSKVEDKSEEVQARTKRVIEAYELALKQAAILEEAGIPFAFGSMGGRSADLHKNIKIMIENGLSETAALSALTTNPANILGIQKFAGSLEKGKLANMVIMSDPIFSEDAQIKHVVADGYIFTYDISKKKKGGDEEATVAIEGSWEYVSDTPAGSSGGIMDIKKDGDLYTGTISYDDPAGGGKASSEMKDINISGNYLTFSFDVSAGGMSIDVSVSGDILGDEFSGNMSLADFGTFPLNATKKPKRN</sequence>
<proteinExistence type="predicted"/>